<dbReference type="Proteomes" id="UP000887043">
    <property type="component" value="Unassembled WGS sequence"/>
</dbReference>
<accession>A0AA37HVY1</accession>
<dbReference type="Proteomes" id="UP000216189">
    <property type="component" value="Unassembled WGS sequence"/>
</dbReference>
<evidence type="ECO:0000313" key="2">
    <source>
        <dbReference type="EMBL" id="GJG27018.1"/>
    </source>
</evidence>
<sequence length="168" mass="19389">MVEVKVKDSVLQKAAELGMDEFIQVFIDGIKNAIGGELTAETMALLNSDQITLLAWDILHEEVMDGGFVQLIHNGYGGFIFINPTDKAFREWGITDLCSLLRKAHKSYNVHKKYLEAEYSDEEFMALYENVPEFDDYDDCFVENEEEWTYDVAHYIDEHIDNFATIEK</sequence>
<reference evidence="3 4" key="1">
    <citation type="submission" date="2017-08" db="EMBL/GenBank/DDBJ databases">
        <title>Comparative genomics of non-oral Prevotella species.</title>
        <authorList>
            <person name="Accetto T."/>
            <person name="Nograsek B."/>
            <person name="Avgustin G."/>
        </authorList>
    </citation>
    <scope>NUCLEOTIDE SEQUENCE [LARGE SCALE GENOMIC DNA]</scope>
    <source>
        <strain evidence="3 4">TC1-1</strain>
    </source>
</reference>
<evidence type="ECO:0000313" key="5">
    <source>
        <dbReference type="Proteomes" id="UP000887043"/>
    </source>
</evidence>
<keyword evidence="4" id="KW-1185">Reference proteome</keyword>
<dbReference type="RefSeq" id="WP_006282442.1">
    <property type="nucleotide sequence ID" value="NZ_BPTR01000001.1"/>
</dbReference>
<gene>
    <name evidence="3" type="ORF">CIK91_08565</name>
    <name evidence="2" type="ORF">PRRU23_07180</name>
</gene>
<dbReference type="AlphaFoldDB" id="A0AA37HVY1"/>
<reference evidence="2" key="2">
    <citation type="submission" date="2021-08" db="EMBL/GenBank/DDBJ databases">
        <title>Prevotella lacticifex sp. nov., isolated from rumen of cow.</title>
        <authorList>
            <person name="Shinkai T."/>
            <person name="Ikeyama N."/>
            <person name="Kumagai M."/>
            <person name="Ohmori H."/>
            <person name="Sakamoto M."/>
            <person name="Ohkuma M."/>
            <person name="Mitsumori M."/>
        </authorList>
    </citation>
    <scope>NUCLEOTIDE SEQUENCE</scope>
    <source>
        <strain evidence="2">DSM 11371</strain>
    </source>
</reference>
<evidence type="ECO:0000313" key="3">
    <source>
        <dbReference type="EMBL" id="OYP54727.1"/>
    </source>
</evidence>
<dbReference type="InterPro" id="IPR025402">
    <property type="entry name" value="DMP19_C"/>
</dbReference>
<dbReference type="Gene3D" id="1.20.1420.60">
    <property type="match status" value="1"/>
</dbReference>
<protein>
    <submittedName>
        <fullName evidence="3">DUF4375 domain-containing protein</fullName>
    </submittedName>
</protein>
<dbReference type="Pfam" id="PF14300">
    <property type="entry name" value="DMP19"/>
    <property type="match status" value="1"/>
</dbReference>
<evidence type="ECO:0000259" key="1">
    <source>
        <dbReference type="Pfam" id="PF14300"/>
    </source>
</evidence>
<feature type="domain" description="DNA mimic protein DMP19 C-terminal" evidence="1">
    <location>
        <begin position="46"/>
        <end position="159"/>
    </location>
</feature>
<evidence type="ECO:0000313" key="4">
    <source>
        <dbReference type="Proteomes" id="UP000216189"/>
    </source>
</evidence>
<dbReference type="EMBL" id="NPJF01000040">
    <property type="protein sequence ID" value="OYP54727.1"/>
    <property type="molecule type" value="Genomic_DNA"/>
</dbReference>
<proteinExistence type="predicted"/>
<name>A0AA37HVY1_SEGBR</name>
<dbReference type="EMBL" id="BPTR01000001">
    <property type="protein sequence ID" value="GJG27018.1"/>
    <property type="molecule type" value="Genomic_DNA"/>
</dbReference>
<organism evidence="2 5">
    <name type="scientific">Segatella bryantii</name>
    <name type="common">Prevotella bryantii</name>
    <dbReference type="NCBI Taxonomy" id="77095"/>
    <lineage>
        <taxon>Bacteria</taxon>
        <taxon>Pseudomonadati</taxon>
        <taxon>Bacteroidota</taxon>
        <taxon>Bacteroidia</taxon>
        <taxon>Bacteroidales</taxon>
        <taxon>Prevotellaceae</taxon>
        <taxon>Segatella</taxon>
    </lineage>
</organism>
<comment type="caution">
    <text evidence="2">The sequence shown here is derived from an EMBL/GenBank/DDBJ whole genome shotgun (WGS) entry which is preliminary data.</text>
</comment>